<evidence type="ECO:0000313" key="3">
    <source>
        <dbReference type="Proteomes" id="UP000193944"/>
    </source>
</evidence>
<dbReference type="OrthoDB" id="10536298at2759"/>
<gene>
    <name evidence="2" type="ORF">BCR32DRAFT_288729</name>
</gene>
<reference evidence="2 3" key="2">
    <citation type="submission" date="2016-08" db="EMBL/GenBank/DDBJ databases">
        <title>Pervasive Adenine N6-methylation of Active Genes in Fungi.</title>
        <authorList>
            <consortium name="DOE Joint Genome Institute"/>
            <person name="Mondo S.J."/>
            <person name="Dannebaum R.O."/>
            <person name="Kuo R.C."/>
            <person name="Labutti K."/>
            <person name="Haridas S."/>
            <person name="Kuo A."/>
            <person name="Salamov A."/>
            <person name="Ahrendt S.R."/>
            <person name="Lipzen A."/>
            <person name="Sullivan W."/>
            <person name="Andreopoulos W.B."/>
            <person name="Clum A."/>
            <person name="Lindquist E."/>
            <person name="Daum C."/>
            <person name="Ramamoorthy G.K."/>
            <person name="Gryganskyi A."/>
            <person name="Culley D."/>
            <person name="Magnuson J.K."/>
            <person name="James T.Y."/>
            <person name="O'Malley M.A."/>
            <person name="Stajich J.E."/>
            <person name="Spatafora J.W."/>
            <person name="Visel A."/>
            <person name="Grigoriev I.V."/>
        </authorList>
    </citation>
    <scope>NUCLEOTIDE SEQUENCE [LARGE SCALE GENOMIC DNA]</scope>
    <source>
        <strain evidence="2 3">S4</strain>
    </source>
</reference>
<protein>
    <submittedName>
        <fullName evidence="2">Uncharacterized protein</fullName>
    </submittedName>
</protein>
<feature type="signal peptide" evidence="1">
    <location>
        <begin position="1"/>
        <end position="20"/>
    </location>
</feature>
<sequence>MNFKSLLGFTILAILNIANAVPVATISEYSKRSDNVTRSTKSLPAGYSNAYIKSKACKEKSGIPIMKTDLDNNTEYACLVKYIEGDENSEINPENSYCFLNGNDILCVDNKLSSTKYCDKSGSTYGSSDMSCLSSIYELSGEIVLDRPAVSYPSMEKFAVTPRQDQYDCKMKGGIVVTYQVIYQYMCFLPIENFENESNESLEDIYCATLNGKRYCYDDNLSRSGYCDNKKSYYNYDACKYILDIYCSNEGITLEDY</sequence>
<dbReference type="AlphaFoldDB" id="A0A1Y1XRT6"/>
<dbReference type="Proteomes" id="UP000193944">
    <property type="component" value="Unassembled WGS sequence"/>
</dbReference>
<evidence type="ECO:0000256" key="1">
    <source>
        <dbReference type="SAM" id="SignalP"/>
    </source>
</evidence>
<reference evidence="2 3" key="1">
    <citation type="submission" date="2016-08" db="EMBL/GenBank/DDBJ databases">
        <title>A Parts List for Fungal Cellulosomes Revealed by Comparative Genomics.</title>
        <authorList>
            <consortium name="DOE Joint Genome Institute"/>
            <person name="Haitjema C.H."/>
            <person name="Gilmore S.P."/>
            <person name="Henske J.K."/>
            <person name="Solomon K.V."/>
            <person name="De Groot R."/>
            <person name="Kuo A."/>
            <person name="Mondo S.J."/>
            <person name="Salamov A.A."/>
            <person name="Labutti K."/>
            <person name="Zhao Z."/>
            <person name="Chiniquy J."/>
            <person name="Barry K."/>
            <person name="Brewer H.M."/>
            <person name="Purvine S.O."/>
            <person name="Wright A.T."/>
            <person name="Boxma B."/>
            <person name="Van Alen T."/>
            <person name="Hackstein J.H."/>
            <person name="Baker S.E."/>
            <person name="Grigoriev I.V."/>
            <person name="O'Malley M.A."/>
        </authorList>
    </citation>
    <scope>NUCLEOTIDE SEQUENCE [LARGE SCALE GENOMIC DNA]</scope>
    <source>
        <strain evidence="2 3">S4</strain>
    </source>
</reference>
<keyword evidence="1" id="KW-0732">Signal</keyword>
<keyword evidence="3" id="KW-1185">Reference proteome</keyword>
<comment type="caution">
    <text evidence="2">The sequence shown here is derived from an EMBL/GenBank/DDBJ whole genome shotgun (WGS) entry which is preliminary data.</text>
</comment>
<evidence type="ECO:0000313" key="2">
    <source>
        <dbReference type="EMBL" id="ORX88206.1"/>
    </source>
</evidence>
<dbReference type="EMBL" id="MCFG01000001">
    <property type="protein sequence ID" value="ORX88206.1"/>
    <property type="molecule type" value="Genomic_DNA"/>
</dbReference>
<name>A0A1Y1XRT6_9FUNG</name>
<accession>A0A1Y1XRT6</accession>
<organism evidence="2 3">
    <name type="scientific">Anaeromyces robustus</name>
    <dbReference type="NCBI Taxonomy" id="1754192"/>
    <lineage>
        <taxon>Eukaryota</taxon>
        <taxon>Fungi</taxon>
        <taxon>Fungi incertae sedis</taxon>
        <taxon>Chytridiomycota</taxon>
        <taxon>Chytridiomycota incertae sedis</taxon>
        <taxon>Neocallimastigomycetes</taxon>
        <taxon>Neocallimastigales</taxon>
        <taxon>Neocallimastigaceae</taxon>
        <taxon>Anaeromyces</taxon>
    </lineage>
</organism>
<proteinExistence type="predicted"/>
<feature type="chain" id="PRO_5012214790" evidence="1">
    <location>
        <begin position="21"/>
        <end position="257"/>
    </location>
</feature>